<feature type="region of interest" description="Disordered" evidence="1">
    <location>
        <begin position="478"/>
        <end position="506"/>
    </location>
</feature>
<dbReference type="PANTHER" id="PTHR13526">
    <property type="entry name" value="TRANSCRIPTION FACTOR SPT20 HOMOLOG"/>
    <property type="match status" value="1"/>
</dbReference>
<organism evidence="3 4">
    <name type="scientific">Meripilus lineatus</name>
    <dbReference type="NCBI Taxonomy" id="2056292"/>
    <lineage>
        <taxon>Eukaryota</taxon>
        <taxon>Fungi</taxon>
        <taxon>Dikarya</taxon>
        <taxon>Basidiomycota</taxon>
        <taxon>Agaricomycotina</taxon>
        <taxon>Agaricomycetes</taxon>
        <taxon>Polyporales</taxon>
        <taxon>Meripilaceae</taxon>
        <taxon>Meripilus</taxon>
    </lineage>
</organism>
<dbReference type="Pfam" id="PF12090">
    <property type="entry name" value="Spt20_SEP"/>
    <property type="match status" value="1"/>
</dbReference>
<keyword evidence="4" id="KW-1185">Reference proteome</keyword>
<gene>
    <name evidence="3" type="ORF">NLI96_g6282</name>
</gene>
<name>A0AAD5YI94_9APHY</name>
<comment type="caution">
    <text evidence="3">The sequence shown here is derived from an EMBL/GenBank/DDBJ whole genome shotgun (WGS) entry which is preliminary data.</text>
</comment>
<dbReference type="Proteomes" id="UP001212997">
    <property type="component" value="Unassembled WGS sequence"/>
</dbReference>
<evidence type="ECO:0000313" key="3">
    <source>
        <dbReference type="EMBL" id="KAJ3483470.1"/>
    </source>
</evidence>
<feature type="compositionally biased region" description="Low complexity" evidence="1">
    <location>
        <begin position="482"/>
        <end position="494"/>
    </location>
</feature>
<protein>
    <recommendedName>
        <fullName evidence="2">Spt20-like SEP domain-containing protein</fullName>
    </recommendedName>
</protein>
<evidence type="ECO:0000313" key="4">
    <source>
        <dbReference type="Proteomes" id="UP001212997"/>
    </source>
</evidence>
<feature type="compositionally biased region" description="Low complexity" evidence="1">
    <location>
        <begin position="424"/>
        <end position="443"/>
    </location>
</feature>
<feature type="region of interest" description="Disordered" evidence="1">
    <location>
        <begin position="416"/>
        <end position="448"/>
    </location>
</feature>
<dbReference type="InterPro" id="IPR046468">
    <property type="entry name" value="Spt20-like_SEP"/>
</dbReference>
<dbReference type="InterPro" id="IPR021950">
    <property type="entry name" value="Spt20"/>
</dbReference>
<evidence type="ECO:0000256" key="1">
    <source>
        <dbReference type="SAM" id="MobiDB-lite"/>
    </source>
</evidence>
<dbReference type="PANTHER" id="PTHR13526:SF8">
    <property type="entry name" value="TRANSCRIPTION FACTOR SPT20 HOMOLOG"/>
    <property type="match status" value="1"/>
</dbReference>
<dbReference type="EMBL" id="JANAWD010000227">
    <property type="protein sequence ID" value="KAJ3483470.1"/>
    <property type="molecule type" value="Genomic_DNA"/>
</dbReference>
<proteinExistence type="predicted"/>
<dbReference type="GO" id="GO:0003712">
    <property type="term" value="F:transcription coregulator activity"/>
    <property type="evidence" value="ECO:0007669"/>
    <property type="project" value="InterPro"/>
</dbReference>
<sequence>MRRNIVYEVLGYTSNISLFSEGSWESECLLLPQSERPRYQRGIRRGSSPHCFKTSLTQTEERIRGVRWISVPDFAKTGWASILDPHHHYGSSVNPFPHKVPLRGLSKLDAGKTLSSIDIGSVDREVGMHTIPVLVEIELRATYRTRTNNPNLGLEPDPKWNACHKVILVLKPEPAPEVSSTDHLSQVGLTPIYVSMAGYNLTRYVEELLEEQEASPPSFTVHLYPEHWTLNNGSKFMYNNPVASLLDDIRAQRIPVDFLELFDAAKVPFYQGCMIVELLDYRPPKGKDPVLEQPDRTRVVLTPSPETLWADLCLLNQQTGNKWTDRETLEVESRILLATAPPLCLDPDPHLTRIANNILKASVPTTPISLKRKAAAMEQEEDETERARRAKIMQFMNPKNNRSSGPSYRILDTLQRMKTQKSQPPSTATASVAPVAPPAATAPTPAPAPVPTPAPVTVASTVVNAAPVNGVPPAPSIAASHPTPTVTPAVRSTPAPAPVPTPTPPIRTTFNYPSTFAIAYTGWEKFSCPVPTFTHT</sequence>
<dbReference type="GO" id="GO:0000124">
    <property type="term" value="C:SAGA complex"/>
    <property type="evidence" value="ECO:0007669"/>
    <property type="project" value="InterPro"/>
</dbReference>
<accession>A0AAD5YI94</accession>
<feature type="domain" description="Spt20-like SEP" evidence="2">
    <location>
        <begin position="215"/>
        <end position="357"/>
    </location>
</feature>
<feature type="compositionally biased region" description="Pro residues" evidence="1">
    <location>
        <begin position="495"/>
        <end position="505"/>
    </location>
</feature>
<reference evidence="3" key="1">
    <citation type="submission" date="2022-07" db="EMBL/GenBank/DDBJ databases">
        <title>Genome Sequence of Physisporinus lineatus.</title>
        <authorList>
            <person name="Buettner E."/>
        </authorList>
    </citation>
    <scope>NUCLEOTIDE SEQUENCE</scope>
    <source>
        <strain evidence="3">VT162</strain>
    </source>
</reference>
<dbReference type="GO" id="GO:0006357">
    <property type="term" value="P:regulation of transcription by RNA polymerase II"/>
    <property type="evidence" value="ECO:0007669"/>
    <property type="project" value="TreeGrafter"/>
</dbReference>
<dbReference type="AlphaFoldDB" id="A0AAD5YI94"/>
<evidence type="ECO:0000259" key="2">
    <source>
        <dbReference type="Pfam" id="PF12090"/>
    </source>
</evidence>